<evidence type="ECO:0000256" key="2">
    <source>
        <dbReference type="ARBA" id="ARBA00023002"/>
    </source>
</evidence>
<evidence type="ECO:0000313" key="5">
    <source>
        <dbReference type="EMBL" id="OGI48636.1"/>
    </source>
</evidence>
<name>A0A1F6TU83_9PROT</name>
<dbReference type="Proteomes" id="UP000178885">
    <property type="component" value="Unassembled WGS sequence"/>
</dbReference>
<gene>
    <name evidence="5" type="ORF">A2151_09735</name>
</gene>
<evidence type="ECO:0000256" key="4">
    <source>
        <dbReference type="RuleBase" id="RU362029"/>
    </source>
</evidence>
<dbReference type="Gene3D" id="3.40.30.10">
    <property type="entry name" value="Glutaredoxin"/>
    <property type="match status" value="1"/>
</dbReference>
<organism evidence="5 6">
    <name type="scientific">Candidatus Muproteobacteria bacterium RBG_16_65_34</name>
    <dbReference type="NCBI Taxonomy" id="1817760"/>
    <lineage>
        <taxon>Bacteria</taxon>
        <taxon>Pseudomonadati</taxon>
        <taxon>Pseudomonadota</taxon>
        <taxon>Candidatus Muproteobacteria</taxon>
    </lineage>
</organism>
<dbReference type="InterPro" id="IPR006659">
    <property type="entry name" value="Arsenate_reductase"/>
</dbReference>
<proteinExistence type="inferred from homology"/>
<evidence type="ECO:0000256" key="3">
    <source>
        <dbReference type="PROSITE-ProRule" id="PRU01282"/>
    </source>
</evidence>
<protein>
    <recommendedName>
        <fullName evidence="4">Arsenate reductase</fullName>
        <ecNumber evidence="4">1.20.4.1</ecNumber>
    </recommendedName>
</protein>
<dbReference type="Pfam" id="PF03960">
    <property type="entry name" value="ArsC"/>
    <property type="match status" value="1"/>
</dbReference>
<dbReference type="PROSITE" id="PS51353">
    <property type="entry name" value="ARSC"/>
    <property type="match status" value="1"/>
</dbReference>
<dbReference type="EC" id="1.20.4.1" evidence="4"/>
<dbReference type="InterPro" id="IPR036249">
    <property type="entry name" value="Thioredoxin-like_sf"/>
</dbReference>
<dbReference type="GO" id="GO:0008794">
    <property type="term" value="F:arsenate reductase (glutaredoxin) activity"/>
    <property type="evidence" value="ECO:0007669"/>
    <property type="project" value="UniProtKB-UniRule"/>
</dbReference>
<dbReference type="CDD" id="cd03034">
    <property type="entry name" value="ArsC_ArsC"/>
    <property type="match status" value="1"/>
</dbReference>
<comment type="caution">
    <text evidence="5">The sequence shown here is derived from an EMBL/GenBank/DDBJ whole genome shotgun (WGS) entry which is preliminary data.</text>
</comment>
<dbReference type="EMBL" id="MFSU01000023">
    <property type="protein sequence ID" value="OGI48636.1"/>
    <property type="molecule type" value="Genomic_DNA"/>
</dbReference>
<dbReference type="InterPro" id="IPR006660">
    <property type="entry name" value="Arsenate_reductase-like"/>
</dbReference>
<dbReference type="PANTHER" id="PTHR30041:SF4">
    <property type="entry name" value="ARSENATE REDUCTASE"/>
    <property type="match status" value="1"/>
</dbReference>
<comment type="catalytic activity">
    <reaction evidence="4">
        <text>[glutaredoxin]-dithiol + arsenate + glutathione + H(+) = glutathionyl-S-S-[glutaredoxin] + arsenite + H2O</text>
        <dbReference type="Rhea" id="RHEA:22016"/>
        <dbReference type="Rhea" id="RHEA-COMP:10729"/>
        <dbReference type="Rhea" id="RHEA-COMP:17668"/>
        <dbReference type="ChEBI" id="CHEBI:15377"/>
        <dbReference type="ChEBI" id="CHEBI:15378"/>
        <dbReference type="ChEBI" id="CHEBI:29242"/>
        <dbReference type="ChEBI" id="CHEBI:29950"/>
        <dbReference type="ChEBI" id="CHEBI:48597"/>
        <dbReference type="ChEBI" id="CHEBI:57925"/>
        <dbReference type="ChEBI" id="CHEBI:146199"/>
        <dbReference type="EC" id="1.20.4.1"/>
    </reaction>
</comment>
<dbReference type="STRING" id="1817760.A2151_09735"/>
<evidence type="ECO:0000313" key="6">
    <source>
        <dbReference type="Proteomes" id="UP000178885"/>
    </source>
</evidence>
<dbReference type="NCBIfam" id="TIGR00014">
    <property type="entry name" value="arsC"/>
    <property type="match status" value="1"/>
</dbReference>
<dbReference type="PANTHER" id="PTHR30041">
    <property type="entry name" value="ARSENATE REDUCTASE"/>
    <property type="match status" value="1"/>
</dbReference>
<dbReference type="AlphaFoldDB" id="A0A1F6TU83"/>
<keyword evidence="2 4" id="KW-0560">Oxidoreductase</keyword>
<comment type="similarity">
    <text evidence="1 3 4">Belongs to the ArsC family.</text>
</comment>
<sequence length="115" mass="12827">MPVAIYYNPKCAKCREALGLLTDRGIKPRVIEYLKNPPSETELKELLKLLGLKPRGLLRTKEPEYAQAGLDNPALSDDAIIRAMLKYPKLIERPIVIAGNKAALGRPPRNILNIL</sequence>
<accession>A0A1F6TU83</accession>
<reference evidence="5 6" key="1">
    <citation type="journal article" date="2016" name="Nat. Commun.">
        <title>Thousands of microbial genomes shed light on interconnected biogeochemical processes in an aquifer system.</title>
        <authorList>
            <person name="Anantharaman K."/>
            <person name="Brown C.T."/>
            <person name="Hug L.A."/>
            <person name="Sharon I."/>
            <person name="Castelle C.J."/>
            <person name="Probst A.J."/>
            <person name="Thomas B.C."/>
            <person name="Singh A."/>
            <person name="Wilkins M.J."/>
            <person name="Karaoz U."/>
            <person name="Brodie E.L."/>
            <person name="Williams K.H."/>
            <person name="Hubbard S.S."/>
            <person name="Banfield J.F."/>
        </authorList>
    </citation>
    <scope>NUCLEOTIDE SEQUENCE [LARGE SCALE GENOMIC DNA]</scope>
</reference>
<evidence type="ECO:0000256" key="1">
    <source>
        <dbReference type="ARBA" id="ARBA00007198"/>
    </source>
</evidence>
<dbReference type="SUPFAM" id="SSF52833">
    <property type="entry name" value="Thioredoxin-like"/>
    <property type="match status" value="1"/>
</dbReference>